<evidence type="ECO:0000259" key="10">
    <source>
        <dbReference type="Pfam" id="PF05572"/>
    </source>
</evidence>
<feature type="compositionally biased region" description="Low complexity" evidence="9">
    <location>
        <begin position="383"/>
        <end position="392"/>
    </location>
</feature>
<keyword evidence="8" id="KW-1015">Disulfide bond</keyword>
<evidence type="ECO:0000313" key="12">
    <source>
        <dbReference type="Proteomes" id="UP001595850"/>
    </source>
</evidence>
<dbReference type="Gene3D" id="3.40.390.10">
    <property type="entry name" value="Collagenase (Catalytic Domain)"/>
    <property type="match status" value="1"/>
</dbReference>
<dbReference type="EMBL" id="JBHSBM010000062">
    <property type="protein sequence ID" value="MFC4062824.1"/>
    <property type="molecule type" value="Genomic_DNA"/>
</dbReference>
<feature type="region of interest" description="Disordered" evidence="9">
    <location>
        <begin position="316"/>
        <end position="337"/>
    </location>
</feature>
<feature type="domain" description="Peptidase M43 pregnancy-associated plasma-A" evidence="10">
    <location>
        <begin position="158"/>
        <end position="301"/>
    </location>
</feature>
<dbReference type="PANTHER" id="PTHR47466">
    <property type="match status" value="1"/>
</dbReference>
<evidence type="ECO:0000256" key="5">
    <source>
        <dbReference type="ARBA" id="ARBA00022801"/>
    </source>
</evidence>
<accession>A0ABV8IFR5</accession>
<evidence type="ECO:0000256" key="6">
    <source>
        <dbReference type="ARBA" id="ARBA00022833"/>
    </source>
</evidence>
<keyword evidence="3" id="KW-0479">Metal-binding</keyword>
<name>A0ABV8IFR5_9ACTN</name>
<evidence type="ECO:0000256" key="4">
    <source>
        <dbReference type="ARBA" id="ARBA00022729"/>
    </source>
</evidence>
<dbReference type="CDD" id="cd04275">
    <property type="entry name" value="ZnMc_pappalysin_like"/>
    <property type="match status" value="1"/>
</dbReference>
<dbReference type="PANTHER" id="PTHR47466:SF1">
    <property type="entry name" value="METALLOPROTEASE MEP1 (AFU_ORTHOLOGUE AFUA_1G07730)-RELATED"/>
    <property type="match status" value="1"/>
</dbReference>
<evidence type="ECO:0000256" key="3">
    <source>
        <dbReference type="ARBA" id="ARBA00022723"/>
    </source>
</evidence>
<evidence type="ECO:0000256" key="9">
    <source>
        <dbReference type="SAM" id="MobiDB-lite"/>
    </source>
</evidence>
<comment type="similarity">
    <text evidence="1">Belongs to the peptidase M43B family.</text>
</comment>
<reference evidence="12" key="1">
    <citation type="journal article" date="2019" name="Int. J. Syst. Evol. Microbiol.">
        <title>The Global Catalogue of Microorganisms (GCM) 10K type strain sequencing project: providing services to taxonomists for standard genome sequencing and annotation.</title>
        <authorList>
            <consortium name="The Broad Institute Genomics Platform"/>
            <consortium name="The Broad Institute Genome Sequencing Center for Infectious Disease"/>
            <person name="Wu L."/>
            <person name="Ma J."/>
        </authorList>
    </citation>
    <scope>NUCLEOTIDE SEQUENCE [LARGE SCALE GENOMIC DNA]</scope>
    <source>
        <strain evidence="12">TBRC 4489</strain>
    </source>
</reference>
<dbReference type="SUPFAM" id="SSF55486">
    <property type="entry name" value="Metalloproteases ('zincins'), catalytic domain"/>
    <property type="match status" value="1"/>
</dbReference>
<dbReference type="InterPro" id="IPR008754">
    <property type="entry name" value="Peptidase_M43"/>
</dbReference>
<feature type="compositionally biased region" description="Low complexity" evidence="9">
    <location>
        <begin position="326"/>
        <end position="337"/>
    </location>
</feature>
<keyword evidence="5" id="KW-0378">Hydrolase</keyword>
<organism evidence="11 12">
    <name type="scientific">Planomonospora corallina</name>
    <dbReference type="NCBI Taxonomy" id="1806052"/>
    <lineage>
        <taxon>Bacteria</taxon>
        <taxon>Bacillati</taxon>
        <taxon>Actinomycetota</taxon>
        <taxon>Actinomycetes</taxon>
        <taxon>Streptosporangiales</taxon>
        <taxon>Streptosporangiaceae</taxon>
        <taxon>Planomonospora</taxon>
    </lineage>
</organism>
<dbReference type="Proteomes" id="UP001595850">
    <property type="component" value="Unassembled WGS sequence"/>
</dbReference>
<proteinExistence type="inferred from homology"/>
<keyword evidence="7 11" id="KW-0482">Metalloprotease</keyword>
<dbReference type="Pfam" id="PF05572">
    <property type="entry name" value="Peptidase_M43"/>
    <property type="match status" value="1"/>
</dbReference>
<keyword evidence="12" id="KW-1185">Reference proteome</keyword>
<evidence type="ECO:0000313" key="11">
    <source>
        <dbReference type="EMBL" id="MFC4062824.1"/>
    </source>
</evidence>
<dbReference type="RefSeq" id="WP_377294288.1">
    <property type="nucleotide sequence ID" value="NZ_JBHSBM010000062.1"/>
</dbReference>
<feature type="region of interest" description="Disordered" evidence="9">
    <location>
        <begin position="367"/>
        <end position="435"/>
    </location>
</feature>
<feature type="compositionally biased region" description="Gly residues" evidence="9">
    <location>
        <begin position="393"/>
        <end position="423"/>
    </location>
</feature>
<gene>
    <name evidence="11" type="ORF">ACFOWE_31420</name>
</gene>
<keyword evidence="6" id="KW-0862">Zinc</keyword>
<evidence type="ECO:0000256" key="2">
    <source>
        <dbReference type="ARBA" id="ARBA00022670"/>
    </source>
</evidence>
<comment type="caution">
    <text evidence="11">The sequence shown here is derived from an EMBL/GenBank/DDBJ whole genome shotgun (WGS) entry which is preliminary data.</text>
</comment>
<keyword evidence="4" id="KW-0732">Signal</keyword>
<evidence type="ECO:0000256" key="8">
    <source>
        <dbReference type="ARBA" id="ARBA00023157"/>
    </source>
</evidence>
<sequence length="470" mass="48539">MTEPDLPQPPTRDLCGTMLVHRRLLNESMTYRARRAAIENRALQYERGRRSPVRSEVVTVPVVVHVVHNPAVPEQNIGDDQIHSQLAVLNRDFRAANPDREKVPEVWRPLVADAKIEFRLAAVDPEGEPTGGIIRVPTDRRSFGFDDAVKASATGGSDPWPTDQYLNIWVCQLGGGLLGYAQFPGGPPQTDGVVVLHTAFGTTGTAAAPFDGGRTATHEIGHWLDLYHIWGDDDGACTSDDKVADTPNQADANTGSPVFPHVSCGNGPHGDMFMNYMDYVDDDAMFMFTRGQVTRMNACLEGVRASFLVSSHALAVPSRPAPAGPVPSGAAPAGLTSAGPVPSGGAAGVPASAPGAAAGAAGLHQAAAPGQDFGPVPGPAHWPAPGAAPGVTDGAGTGVTDGAGTGVTDGAGTGVTDGAGTGVTDGAVGQAARPDGEVTRVLRDSERLVTEVLRDIRTAIHLVGGDRPGG</sequence>
<keyword evidence="2" id="KW-0645">Protease</keyword>
<evidence type="ECO:0000256" key="7">
    <source>
        <dbReference type="ARBA" id="ARBA00023049"/>
    </source>
</evidence>
<protein>
    <submittedName>
        <fullName evidence="11">Zinc metalloprotease</fullName>
    </submittedName>
</protein>
<evidence type="ECO:0000256" key="1">
    <source>
        <dbReference type="ARBA" id="ARBA00008721"/>
    </source>
</evidence>
<dbReference type="InterPro" id="IPR024079">
    <property type="entry name" value="MetalloPept_cat_dom_sf"/>
</dbReference>
<dbReference type="GO" id="GO:0008237">
    <property type="term" value="F:metallopeptidase activity"/>
    <property type="evidence" value="ECO:0007669"/>
    <property type="project" value="UniProtKB-KW"/>
</dbReference>